<gene>
    <name evidence="7" type="primary">moaA</name>
    <name evidence="7" type="ORF">ERS132551_00052</name>
    <name evidence="8" type="ORF">HO898_07445</name>
</gene>
<evidence type="ECO:0000256" key="4">
    <source>
        <dbReference type="ARBA" id="ARBA00023014"/>
    </source>
</evidence>
<accession>A0A0Z8EP61</accession>
<dbReference type="InterPro" id="IPR023867">
    <property type="entry name" value="Sulphatase_maturase_rSAM"/>
</dbReference>
<dbReference type="EMBL" id="FIKT01000001">
    <property type="protein sequence ID" value="CYW54376.1"/>
    <property type="molecule type" value="Genomic_DNA"/>
</dbReference>
<dbReference type="PANTHER" id="PTHR43273:SF3">
    <property type="entry name" value="ANAEROBIC SULFATASE-MATURATING ENZYME HOMOLOG ASLB-RELATED"/>
    <property type="match status" value="1"/>
</dbReference>
<evidence type="ECO:0000313" key="9">
    <source>
        <dbReference type="Proteomes" id="UP000071962"/>
    </source>
</evidence>
<feature type="domain" description="Radical SAM core" evidence="6">
    <location>
        <begin position="73"/>
        <end position="308"/>
    </location>
</feature>
<comment type="similarity">
    <text evidence="5">Belongs to the radical SAM superfamily. Anaerobic sulfatase-maturating enzyme family.</text>
</comment>
<dbReference type="RefSeq" id="WP_024394082.1">
    <property type="nucleotide sequence ID" value="NZ_AP023392.1"/>
</dbReference>
<keyword evidence="1" id="KW-0949">S-adenosyl-L-methionine</keyword>
<dbReference type="SMART" id="SM00729">
    <property type="entry name" value="Elp3"/>
    <property type="match status" value="1"/>
</dbReference>
<dbReference type="InterPro" id="IPR058240">
    <property type="entry name" value="rSAM_sf"/>
</dbReference>
<dbReference type="SUPFAM" id="SSF102114">
    <property type="entry name" value="Radical SAM enzymes"/>
    <property type="match status" value="1"/>
</dbReference>
<dbReference type="GO" id="GO:0046872">
    <property type="term" value="F:metal ion binding"/>
    <property type="evidence" value="ECO:0007669"/>
    <property type="project" value="UniProtKB-KW"/>
</dbReference>
<dbReference type="GO" id="GO:0016491">
    <property type="term" value="F:oxidoreductase activity"/>
    <property type="evidence" value="ECO:0007669"/>
    <property type="project" value="InterPro"/>
</dbReference>
<dbReference type="InterPro" id="IPR007197">
    <property type="entry name" value="rSAM"/>
</dbReference>
<dbReference type="CDD" id="cd01335">
    <property type="entry name" value="Radical_SAM"/>
    <property type="match status" value="1"/>
</dbReference>
<reference evidence="8" key="2">
    <citation type="submission" date="2020-05" db="EMBL/GenBank/DDBJ databases">
        <title>Linking phenotype, genotype and ecology: antimicrobial resistance in the zoonotic pathogen Streptococcus suis.</title>
        <authorList>
            <person name="Hadjirin N.F."/>
            <person name="Miller E.L."/>
            <person name="Murray G.R."/>
            <person name="Yen P.L.K."/>
            <person name="Phuc H.D."/>
            <person name="Wileman T.M."/>
            <person name="Hernandez-Garcia J."/>
            <person name="Williamson S.M."/>
            <person name="Parkhill J."/>
            <person name="Maskell D.J."/>
            <person name="Zhou R."/>
            <person name="Fittipaldi N."/>
            <person name="Gottschalk M."/>
            <person name="Tucker A.D.W."/>
            <person name="Hoa N.T."/>
            <person name="Welch J."/>
            <person name="Weinert L.A."/>
        </authorList>
    </citation>
    <scope>NUCLEOTIDE SEQUENCE</scope>
    <source>
        <strain evidence="8">TMW_SS111</strain>
    </source>
</reference>
<dbReference type="InterPro" id="IPR013785">
    <property type="entry name" value="Aldolase_TIM"/>
</dbReference>
<dbReference type="Pfam" id="PF04055">
    <property type="entry name" value="Radical_SAM"/>
    <property type="match status" value="1"/>
</dbReference>
<keyword evidence="2" id="KW-0479">Metal-binding</keyword>
<organism evidence="7 9">
    <name type="scientific">Streptococcus suis</name>
    <dbReference type="NCBI Taxonomy" id="1307"/>
    <lineage>
        <taxon>Bacteria</taxon>
        <taxon>Bacillati</taxon>
        <taxon>Bacillota</taxon>
        <taxon>Bacilli</taxon>
        <taxon>Lactobacillales</taxon>
        <taxon>Streptococcaceae</taxon>
        <taxon>Streptococcus</taxon>
    </lineage>
</organism>
<dbReference type="GO" id="GO:0051536">
    <property type="term" value="F:iron-sulfur cluster binding"/>
    <property type="evidence" value="ECO:0007669"/>
    <property type="project" value="UniProtKB-KW"/>
</dbReference>
<dbReference type="InterPro" id="IPR006638">
    <property type="entry name" value="Elp3/MiaA/NifB-like_rSAM"/>
</dbReference>
<dbReference type="SFLD" id="SFLDG01067">
    <property type="entry name" value="SPASM/twitch_domain_containing"/>
    <property type="match status" value="1"/>
</dbReference>
<dbReference type="PANTHER" id="PTHR43273">
    <property type="entry name" value="ANAEROBIC SULFATASE-MATURATING ENZYME HOMOLOG ASLB-RELATED"/>
    <property type="match status" value="1"/>
</dbReference>
<dbReference type="PROSITE" id="PS51918">
    <property type="entry name" value="RADICAL_SAM"/>
    <property type="match status" value="1"/>
</dbReference>
<evidence type="ECO:0000256" key="2">
    <source>
        <dbReference type="ARBA" id="ARBA00022723"/>
    </source>
</evidence>
<dbReference type="Proteomes" id="UP000071962">
    <property type="component" value="Unassembled WGS sequence"/>
</dbReference>
<dbReference type="UniPathway" id="UPA00782"/>
<dbReference type="SFLD" id="SFLDS00029">
    <property type="entry name" value="Radical_SAM"/>
    <property type="match status" value="1"/>
</dbReference>
<sequence length="423" mass="49280">MILSKFVRVIPNSAGYILCHTLNRCIVQIKKTDYLDGKLILNNFSSDEISYLKENDFFSNSTKTYIEQTKNSARNITTITINITEHCNFGCTYCYQNDFESFNILQKSQIHRIIKYVEYVINQGEKNFYIYFFGGEPLLFKPIIFSIKTELDRLISKHNITILYGIGTNAYFLDIDFVSQFDKLIVDTTLTLPKDHDKVRCLKSGKPTFNKILKNITEVSKYSNLVLHIGYNTHHGNINDFEQFLKLLRDNEIDARIGIYYVNNYDFNKEFSNELSYKDFLKWKSSTAISLLIKYGFMIHIFPFTSYKVECDAYNPWSVKFFADGSLGVCNATHYNKRILERSSTNTDAEYVQKILSPYKNNISKNNNQCLNCSLIGICRGKIYCDNGLCNPMNNVDFDIFIKEYVEQLNNNNGKYFTFLRTN</sequence>
<reference evidence="7 9" key="1">
    <citation type="submission" date="2016-02" db="EMBL/GenBank/DDBJ databases">
        <authorList>
            <consortium name="Pathogen Informatics"/>
        </authorList>
    </citation>
    <scope>NUCLEOTIDE SEQUENCE [LARGE SCALE GENOMIC DNA]</scope>
    <source>
        <strain evidence="7 9">SS1062</strain>
    </source>
</reference>
<evidence type="ECO:0000313" key="8">
    <source>
        <dbReference type="EMBL" id="NQP83546.1"/>
    </source>
</evidence>
<dbReference type="Proteomes" id="UP000748881">
    <property type="component" value="Unassembled WGS sequence"/>
</dbReference>
<protein>
    <submittedName>
        <fullName evidence="8">Radical SAM protein</fullName>
    </submittedName>
    <submittedName>
        <fullName evidence="7">Transcriptional regulator</fullName>
    </submittedName>
</protein>
<dbReference type="Gene3D" id="3.20.20.70">
    <property type="entry name" value="Aldolase class I"/>
    <property type="match status" value="1"/>
</dbReference>
<proteinExistence type="inferred from homology"/>
<dbReference type="AlphaFoldDB" id="A0A0Z8EP61"/>
<dbReference type="EMBL" id="JABLKP010000009">
    <property type="protein sequence ID" value="NQP83546.1"/>
    <property type="molecule type" value="Genomic_DNA"/>
</dbReference>
<evidence type="ECO:0000313" key="7">
    <source>
        <dbReference type="EMBL" id="CYW54376.1"/>
    </source>
</evidence>
<keyword evidence="4" id="KW-0411">Iron-sulfur</keyword>
<evidence type="ECO:0000256" key="3">
    <source>
        <dbReference type="ARBA" id="ARBA00023004"/>
    </source>
</evidence>
<evidence type="ECO:0000256" key="5">
    <source>
        <dbReference type="ARBA" id="ARBA00023601"/>
    </source>
</evidence>
<evidence type="ECO:0000259" key="6">
    <source>
        <dbReference type="PROSITE" id="PS51918"/>
    </source>
</evidence>
<name>A0A0Z8EP61_STRSU</name>
<keyword evidence="3" id="KW-0408">Iron</keyword>
<evidence type="ECO:0000256" key="1">
    <source>
        <dbReference type="ARBA" id="ARBA00022691"/>
    </source>
</evidence>